<sequence length="126" mass="14350">MRNKGVTIFVYALIFLALFGLGYKLSADPSGLVKNLLYALLFGALISAAFYFLFYKKRQTAPSSDMKKYKQAVKQSQQKYKKQTPSVTNSAKAKKVSQIKKTHKKRPSHLRVIEGQKTEKKNRALF</sequence>
<dbReference type="RefSeq" id="WP_348025649.1">
    <property type="nucleotide sequence ID" value="NZ_CP129113.1"/>
</dbReference>
<dbReference type="Proteomes" id="UP001180087">
    <property type="component" value="Chromosome"/>
</dbReference>
<name>A0ABY9KRU9_9BACI</name>
<evidence type="ECO:0000256" key="1">
    <source>
        <dbReference type="SAM" id="MobiDB-lite"/>
    </source>
</evidence>
<feature type="compositionally biased region" description="Basic residues" evidence="1">
    <location>
        <begin position="92"/>
        <end position="109"/>
    </location>
</feature>
<evidence type="ECO:0000313" key="4">
    <source>
        <dbReference type="Proteomes" id="UP001180087"/>
    </source>
</evidence>
<feature type="transmembrane region" description="Helical" evidence="2">
    <location>
        <begin position="36"/>
        <end position="54"/>
    </location>
</feature>
<dbReference type="NCBIfam" id="NF041554">
    <property type="entry name" value="SA1362_fam"/>
    <property type="match status" value="1"/>
</dbReference>
<feature type="compositionally biased region" description="Polar residues" evidence="1">
    <location>
        <begin position="75"/>
        <end position="91"/>
    </location>
</feature>
<evidence type="ECO:0000256" key="2">
    <source>
        <dbReference type="SAM" id="Phobius"/>
    </source>
</evidence>
<feature type="compositionally biased region" description="Basic and acidic residues" evidence="1">
    <location>
        <begin position="111"/>
        <end position="126"/>
    </location>
</feature>
<proteinExistence type="predicted"/>
<dbReference type="InterPro" id="IPR048110">
    <property type="entry name" value="SA1362/YqhP-like"/>
</dbReference>
<protein>
    <submittedName>
        <fullName evidence="3">SA1362 family protein</fullName>
    </submittedName>
</protein>
<dbReference type="EMBL" id="CP129113">
    <property type="protein sequence ID" value="WLV23543.1"/>
    <property type="molecule type" value="Genomic_DNA"/>
</dbReference>
<evidence type="ECO:0000313" key="3">
    <source>
        <dbReference type="EMBL" id="WLV23543.1"/>
    </source>
</evidence>
<keyword evidence="2" id="KW-1133">Transmembrane helix</keyword>
<feature type="region of interest" description="Disordered" evidence="1">
    <location>
        <begin position="75"/>
        <end position="126"/>
    </location>
</feature>
<gene>
    <name evidence="3" type="ORF">QR721_07700</name>
</gene>
<organism evidence="3 4">
    <name type="scientific">Aciduricibacillus chroicocephali</name>
    <dbReference type="NCBI Taxonomy" id="3054939"/>
    <lineage>
        <taxon>Bacteria</taxon>
        <taxon>Bacillati</taxon>
        <taxon>Bacillota</taxon>
        <taxon>Bacilli</taxon>
        <taxon>Bacillales</taxon>
        <taxon>Bacillaceae</taxon>
        <taxon>Aciduricibacillus</taxon>
    </lineage>
</organism>
<accession>A0ABY9KRU9</accession>
<keyword evidence="2" id="KW-0472">Membrane</keyword>
<keyword evidence="2" id="KW-0812">Transmembrane</keyword>
<reference evidence="3" key="1">
    <citation type="submission" date="2023-06" db="EMBL/GenBank/DDBJ databases">
        <title>A Treasure from Seagulls: Isolation and Description of Aciduricobacillus qingdaonensis gen. nov., sp. nov., a Rare Obligately Uric Acid-utilizing Member in the Family Bacillaceae.</title>
        <authorList>
            <person name="Liu W."/>
            <person name="Wang B."/>
        </authorList>
    </citation>
    <scope>NUCLEOTIDE SEQUENCE</scope>
    <source>
        <strain evidence="3">44XB</strain>
    </source>
</reference>
<keyword evidence="4" id="KW-1185">Reference proteome</keyword>